<reference evidence="1 2" key="1">
    <citation type="journal article" date="2018" name="Plant J.">
        <title>Genome sequences of Chlorella sorokiniana UTEX 1602 and Micractinium conductrix SAG 241.80: implications to maltose excretion by a green alga.</title>
        <authorList>
            <person name="Arriola M.B."/>
            <person name="Velmurugan N."/>
            <person name="Zhang Y."/>
            <person name="Plunkett M.H."/>
            <person name="Hondzo H."/>
            <person name="Barney B.M."/>
        </authorList>
    </citation>
    <scope>NUCLEOTIDE SEQUENCE [LARGE SCALE GENOMIC DNA]</scope>
    <source>
        <strain evidence="1 2">SAG 241.80</strain>
    </source>
</reference>
<dbReference type="EMBL" id="LHPF02000027">
    <property type="protein sequence ID" value="PSC69323.1"/>
    <property type="molecule type" value="Genomic_DNA"/>
</dbReference>
<dbReference type="Gene3D" id="3.10.490.10">
    <property type="entry name" value="Gamma-glutamyl cyclotransferase-like"/>
    <property type="match status" value="1"/>
</dbReference>
<dbReference type="PANTHER" id="PTHR35748">
    <property type="entry name" value="OS05G0358400 PROTEIN"/>
    <property type="match status" value="1"/>
</dbReference>
<sequence length="603" mass="64342">MAAVEPAVPPRAAAAAAALRASSAAAGSAADAAVEPAIPVELDDAFTGLACEQGLMTVAGFGSLLSETSARSTFPQLRDFRQGRLRGWRRVFAHQCDIFFARGIAHPETREVSSLSVEEHPESEIVVSLFEVEATPESVAAFIEREHEFRFVTVEPLQPDGSAAIGRRAVVCARWNDEAYRQRRCPPHEWQRRYGTHGFTHIWTDDVLPCRVYLRHCVLAAQRLGFAAYASFLDGTWLSDRRTTVRQYLAANPDIMDELPPASLIGSQSTTVQHPPMIALGAANPPAVASGVRSSATSVAPTMVLPDFARLLASAAAAKTATVDPAEDDRTSPVFVVSEVVNGSGGRTGCFLYRGSLLAPQPRSRTPDHGPWPLAAAGGCLEAAEEQLVPQAGLEDGKQPNWAALEGQQLTLYFSYEQGSPKAKQRAPRTPAAPWRVSLRDADDEMLFCLRGLPQRLRLDAGARLAVWGPSVAVAFPTPEDAHVFAQGVCCVEVQERSLAGTPQAALLAAHAAERRLRCALPPAGMPPSMPLMPRAYLPSMGAAPACPPASPASPDLVGCLPRVGGKRRAEAPLPALLMTPTVKPRFGAPSMITPTCSSDLDA</sequence>
<dbReference type="OrthoDB" id="565040at2759"/>
<name>A0A2P6V5F8_9CHLO</name>
<dbReference type="AlphaFoldDB" id="A0A2P6V5F8"/>
<accession>A0A2P6V5F8</accession>
<dbReference type="Proteomes" id="UP000239649">
    <property type="component" value="Unassembled WGS sequence"/>
</dbReference>
<evidence type="ECO:0000313" key="2">
    <source>
        <dbReference type="Proteomes" id="UP000239649"/>
    </source>
</evidence>
<dbReference type="PANTHER" id="PTHR35748:SF1">
    <property type="entry name" value="OS05G0358400 PROTEIN"/>
    <property type="match status" value="1"/>
</dbReference>
<keyword evidence="2" id="KW-1185">Reference proteome</keyword>
<comment type="caution">
    <text evidence="1">The sequence shown here is derived from an EMBL/GenBank/DDBJ whole genome shotgun (WGS) entry which is preliminary data.</text>
</comment>
<evidence type="ECO:0000313" key="1">
    <source>
        <dbReference type="EMBL" id="PSC69323.1"/>
    </source>
</evidence>
<protein>
    <submittedName>
        <fullName evidence="1">Uncharacterized protein</fullName>
    </submittedName>
</protein>
<organism evidence="1 2">
    <name type="scientific">Micractinium conductrix</name>
    <dbReference type="NCBI Taxonomy" id="554055"/>
    <lineage>
        <taxon>Eukaryota</taxon>
        <taxon>Viridiplantae</taxon>
        <taxon>Chlorophyta</taxon>
        <taxon>core chlorophytes</taxon>
        <taxon>Trebouxiophyceae</taxon>
        <taxon>Chlorellales</taxon>
        <taxon>Chlorellaceae</taxon>
        <taxon>Chlorella clade</taxon>
        <taxon>Micractinium</taxon>
    </lineage>
</organism>
<gene>
    <name evidence="1" type="ORF">C2E20_7169</name>
</gene>
<proteinExistence type="predicted"/>